<dbReference type="SUPFAM" id="SSF55797">
    <property type="entry name" value="PR-1-like"/>
    <property type="match status" value="1"/>
</dbReference>
<feature type="domain" description="RNA polymerase sigma-70 region 2" evidence="5">
    <location>
        <begin position="26"/>
        <end position="92"/>
    </location>
</feature>
<keyword evidence="1" id="KW-0805">Transcription regulation</keyword>
<feature type="region of interest" description="Disordered" evidence="2">
    <location>
        <begin position="336"/>
        <end position="400"/>
    </location>
</feature>
<feature type="compositionally biased region" description="Pro residues" evidence="2">
    <location>
        <begin position="346"/>
        <end position="358"/>
    </location>
</feature>
<evidence type="ECO:0000313" key="6">
    <source>
        <dbReference type="EMBL" id="MBO0610718.1"/>
    </source>
</evidence>
<dbReference type="InterPro" id="IPR000838">
    <property type="entry name" value="RNA_pol_sigma70_ECF_CS"/>
</dbReference>
<dbReference type="EMBL" id="JAFMPK010000047">
    <property type="protein sequence ID" value="MBO0610718.1"/>
    <property type="molecule type" value="Genomic_DNA"/>
</dbReference>
<evidence type="ECO:0000313" key="7">
    <source>
        <dbReference type="Proteomes" id="UP000664617"/>
    </source>
</evidence>
<feature type="compositionally biased region" description="Low complexity" evidence="2">
    <location>
        <begin position="359"/>
        <end position="373"/>
    </location>
</feature>
<evidence type="ECO:0000256" key="1">
    <source>
        <dbReference type="RuleBase" id="RU000716"/>
    </source>
</evidence>
<dbReference type="InterPro" id="IPR007627">
    <property type="entry name" value="RNA_pol_sigma70_r2"/>
</dbReference>
<evidence type="ECO:0000256" key="3">
    <source>
        <dbReference type="SAM" id="Phobius"/>
    </source>
</evidence>
<dbReference type="PROSITE" id="PS01063">
    <property type="entry name" value="SIGMA70_ECF"/>
    <property type="match status" value="1"/>
</dbReference>
<dbReference type="InterPro" id="IPR013325">
    <property type="entry name" value="RNA_pol_sigma_r2"/>
</dbReference>
<dbReference type="RefSeq" id="WP_207276627.1">
    <property type="nucleotide sequence ID" value="NZ_JAFMPK010000047.1"/>
</dbReference>
<dbReference type="CDD" id="cd05379">
    <property type="entry name" value="CAP_bacterial"/>
    <property type="match status" value="1"/>
</dbReference>
<dbReference type="Gene3D" id="3.40.33.10">
    <property type="entry name" value="CAP"/>
    <property type="match status" value="1"/>
</dbReference>
<dbReference type="Proteomes" id="UP000664617">
    <property type="component" value="Unassembled WGS sequence"/>
</dbReference>
<dbReference type="Pfam" id="PF00188">
    <property type="entry name" value="CAP"/>
    <property type="match status" value="1"/>
</dbReference>
<comment type="caution">
    <text evidence="6">The sequence shown here is derived from an EMBL/GenBank/DDBJ whole genome shotgun (WGS) entry which is preliminary data.</text>
</comment>
<name>A0ABS3ICP9_9MICO</name>
<comment type="similarity">
    <text evidence="1">Belongs to the sigma-70 factor family. ECF subfamily.</text>
</comment>
<feature type="region of interest" description="Disordered" evidence="2">
    <location>
        <begin position="278"/>
        <end position="305"/>
    </location>
</feature>
<keyword evidence="7" id="KW-1185">Reference proteome</keyword>
<dbReference type="Pfam" id="PF04542">
    <property type="entry name" value="Sigma70_r2"/>
    <property type="match status" value="1"/>
</dbReference>
<dbReference type="InterPro" id="IPR014284">
    <property type="entry name" value="RNA_pol_sigma-70_dom"/>
</dbReference>
<feature type="transmembrane region" description="Helical" evidence="3">
    <location>
        <begin position="308"/>
        <end position="328"/>
    </location>
</feature>
<evidence type="ECO:0000259" key="4">
    <source>
        <dbReference type="Pfam" id="PF00188"/>
    </source>
</evidence>
<proteinExistence type="inferred from homology"/>
<dbReference type="NCBIfam" id="TIGR02937">
    <property type="entry name" value="sigma70-ECF"/>
    <property type="match status" value="1"/>
</dbReference>
<organism evidence="6 7">
    <name type="scientific">Myceligenerans salitolerans</name>
    <dbReference type="NCBI Taxonomy" id="1230528"/>
    <lineage>
        <taxon>Bacteria</taxon>
        <taxon>Bacillati</taxon>
        <taxon>Actinomycetota</taxon>
        <taxon>Actinomycetes</taxon>
        <taxon>Micrococcales</taxon>
        <taxon>Promicromonosporaceae</taxon>
        <taxon>Myceligenerans</taxon>
    </lineage>
</organism>
<accession>A0ABS3ICP9</accession>
<feature type="domain" description="SCP" evidence="4">
    <location>
        <begin position="408"/>
        <end position="517"/>
    </location>
</feature>
<gene>
    <name evidence="6" type="ORF">J0911_16960</name>
</gene>
<keyword evidence="1" id="KW-0238">DNA-binding</keyword>
<dbReference type="InterPro" id="IPR014044">
    <property type="entry name" value="CAP_dom"/>
</dbReference>
<keyword evidence="1" id="KW-0731">Sigma factor</keyword>
<reference evidence="7" key="2">
    <citation type="submission" date="2023-07" db="EMBL/GenBank/DDBJ databases">
        <title>Myceligenerans salitolerans sp. nov., a halotolerant actinomycete isolated from a salt lake in Xinjiang, China.</title>
        <authorList>
            <person name="Guan T."/>
        </authorList>
    </citation>
    <scope>NUCLEOTIDE SEQUENCE [LARGE SCALE GENOMIC DNA]</scope>
    <source>
        <strain evidence="7">XHU 5031</strain>
    </source>
</reference>
<dbReference type="SUPFAM" id="SSF88946">
    <property type="entry name" value="Sigma2 domain of RNA polymerase sigma factors"/>
    <property type="match status" value="1"/>
</dbReference>
<reference evidence="6 7" key="1">
    <citation type="submission" date="2021-03" db="EMBL/GenBank/DDBJ databases">
        <authorList>
            <person name="Xin L."/>
        </authorList>
    </citation>
    <scope>NUCLEOTIDE SEQUENCE [LARGE SCALE GENOMIC DNA]</scope>
    <source>
        <strain evidence="6 7">XHU 5031</strain>
    </source>
</reference>
<dbReference type="Gene3D" id="1.10.1740.10">
    <property type="match status" value="1"/>
</dbReference>
<keyword evidence="3" id="KW-1133">Transmembrane helix</keyword>
<keyword evidence="1" id="KW-0804">Transcription</keyword>
<evidence type="ECO:0000256" key="2">
    <source>
        <dbReference type="SAM" id="MobiDB-lite"/>
    </source>
</evidence>
<dbReference type="InterPro" id="IPR035940">
    <property type="entry name" value="CAP_sf"/>
</dbReference>
<dbReference type="PANTHER" id="PTHR31157:SF1">
    <property type="entry name" value="SCP DOMAIN-CONTAINING PROTEIN"/>
    <property type="match status" value="1"/>
</dbReference>
<feature type="compositionally biased region" description="Basic residues" evidence="2">
    <location>
        <begin position="295"/>
        <end position="305"/>
    </location>
</feature>
<protein>
    <recommendedName>
        <fullName evidence="1">RNA polymerase sigma factor</fullName>
    </recommendedName>
</protein>
<sequence>MSTSREVGSAVVEAARRGDQRAQDELVAAYLPLVYNIVGRALNRHADAEDVVQDTMVRALHGLGSLRRADSFRSWLVAITMNQINSYWSNRRVLPTTSGLQDAYDVADPGADFVDLTIVRLGLQGQRREVAEASRWLDDGDRRLLSLWWMEASGELGRAEVASALELTPQHTAVRVRRMKDQLEKARIVVRALSAVPRCVLLDDALAAWDGTPSALWRKRISRHARTCATCAGFATGLVPAEGLLAGLGLVPVAGWLAELAGFESGGVPVETLRNESGAMGDASATTGAVPGSRRAPRHRRMRQQRRTAVAAALLITGGTVAGIAALWPDAPDTVRAASVTESPSPSAPAAPRSPTPSPTKSDSPSPSPSSKKPTPELFVVEPHPAPSTQQPTEPQPDPANALAEKTLEITNAERAEAGCGPLALDDRLSRASQLHSQDMSSNGYFDHTSQDGRRFWDRAAEQGATASAENIARGQNSAESVMQAWMDSEGHRNNILNCSHTIMGIGVVEEDWTWTQMFG</sequence>
<keyword evidence="3" id="KW-0812">Transmembrane</keyword>
<evidence type="ECO:0000259" key="5">
    <source>
        <dbReference type="Pfam" id="PF04542"/>
    </source>
</evidence>
<dbReference type="PANTHER" id="PTHR31157">
    <property type="entry name" value="SCP DOMAIN-CONTAINING PROTEIN"/>
    <property type="match status" value="1"/>
</dbReference>
<keyword evidence="3" id="KW-0472">Membrane</keyword>